<keyword evidence="4" id="KW-1185">Reference proteome</keyword>
<reference evidence="3 4" key="1">
    <citation type="submission" date="2018-12" db="EMBL/GenBank/DDBJ databases">
        <title>The whole draft genome of Aquabacterium sp. SJQ9.</title>
        <authorList>
            <person name="Sun L."/>
            <person name="Gao X."/>
            <person name="Chen W."/>
            <person name="Huang K."/>
        </authorList>
    </citation>
    <scope>NUCLEOTIDE SEQUENCE [LARGE SCALE GENOMIC DNA]</scope>
    <source>
        <strain evidence="3 4">SJQ9</strain>
    </source>
</reference>
<dbReference type="OrthoDB" id="9854873at2"/>
<feature type="transmembrane region" description="Helical" evidence="2">
    <location>
        <begin position="9"/>
        <end position="31"/>
    </location>
</feature>
<accession>A0A3R8SA14</accession>
<organism evidence="3 4">
    <name type="scientific">Aquabacterium soli</name>
    <dbReference type="NCBI Taxonomy" id="2493092"/>
    <lineage>
        <taxon>Bacteria</taxon>
        <taxon>Pseudomonadati</taxon>
        <taxon>Pseudomonadota</taxon>
        <taxon>Betaproteobacteria</taxon>
        <taxon>Burkholderiales</taxon>
        <taxon>Aquabacterium</taxon>
    </lineage>
</organism>
<comment type="caution">
    <text evidence="3">The sequence shown here is derived from an EMBL/GenBank/DDBJ whole genome shotgun (WGS) entry which is preliminary data.</text>
</comment>
<keyword evidence="1" id="KW-0175">Coiled coil</keyword>
<sequence>MRYKNDRSILAWWTILGLGLGLIVLSALLWVTQGSPEARHRALERDLERLAPIVSELSSGMVPDAEMLQRVDDSGLAPLLQALMDASRRRQQALHAYQTQIEAVGLGDGLTPSTLVVPSGRHSVRQKLDQLRTALDDLNRQNIAIQSRLDESLAQWLAQAPGWDEPERRQALLHTSAGAQSTMEAFFEVERGIVAQVDGLLAHLDKVGSGVTLENGVQQELVFSKSADLGFYRATLLKLGELGRQEQQLLAQAQQTGGQHARQVAHWLTAASAHAAR</sequence>
<name>A0A3R8SA14_9BURK</name>
<dbReference type="AlphaFoldDB" id="A0A3R8SA14"/>
<evidence type="ECO:0000256" key="2">
    <source>
        <dbReference type="SAM" id="Phobius"/>
    </source>
</evidence>
<keyword evidence="2" id="KW-1133">Transmembrane helix</keyword>
<keyword evidence="2" id="KW-0472">Membrane</keyword>
<dbReference type="RefSeq" id="WP_125241626.1">
    <property type="nucleotide sequence ID" value="NZ_RSED01000002.1"/>
</dbReference>
<evidence type="ECO:0000313" key="3">
    <source>
        <dbReference type="EMBL" id="RRS05719.1"/>
    </source>
</evidence>
<dbReference type="Proteomes" id="UP000269265">
    <property type="component" value="Unassembled WGS sequence"/>
</dbReference>
<proteinExistence type="predicted"/>
<keyword evidence="2" id="KW-0812">Transmembrane</keyword>
<feature type="coiled-coil region" evidence="1">
    <location>
        <begin position="121"/>
        <end position="155"/>
    </location>
</feature>
<protein>
    <submittedName>
        <fullName evidence="3">Uncharacterized protein</fullName>
    </submittedName>
</protein>
<evidence type="ECO:0000256" key="1">
    <source>
        <dbReference type="SAM" id="Coils"/>
    </source>
</evidence>
<evidence type="ECO:0000313" key="4">
    <source>
        <dbReference type="Proteomes" id="UP000269265"/>
    </source>
</evidence>
<dbReference type="EMBL" id="RSED01000002">
    <property type="protein sequence ID" value="RRS05719.1"/>
    <property type="molecule type" value="Genomic_DNA"/>
</dbReference>
<gene>
    <name evidence="3" type="ORF">EIP75_02305</name>
</gene>